<evidence type="ECO:0000259" key="9">
    <source>
        <dbReference type="Pfam" id="PF04545"/>
    </source>
</evidence>
<protein>
    <recommendedName>
        <fullName evidence="6">RNA polymerase sigma factor</fullName>
    </recommendedName>
</protein>
<dbReference type="EMBL" id="BSTJ01000002">
    <property type="protein sequence ID" value="GLY73782.1"/>
    <property type="molecule type" value="Genomic_DNA"/>
</dbReference>
<dbReference type="SUPFAM" id="SSF88946">
    <property type="entry name" value="Sigma2 domain of RNA polymerase sigma factors"/>
    <property type="match status" value="1"/>
</dbReference>
<dbReference type="SUPFAM" id="SSF88659">
    <property type="entry name" value="Sigma3 and sigma4 domains of RNA polymerase sigma factors"/>
    <property type="match status" value="1"/>
</dbReference>
<evidence type="ECO:0000259" key="8">
    <source>
        <dbReference type="Pfam" id="PF04542"/>
    </source>
</evidence>
<dbReference type="Pfam" id="PF04545">
    <property type="entry name" value="Sigma70_r4"/>
    <property type="match status" value="1"/>
</dbReference>
<dbReference type="PANTHER" id="PTHR43133">
    <property type="entry name" value="RNA POLYMERASE ECF-TYPE SIGMA FACTO"/>
    <property type="match status" value="1"/>
</dbReference>
<dbReference type="InterPro" id="IPR007627">
    <property type="entry name" value="RNA_pol_sigma70_r2"/>
</dbReference>
<dbReference type="InterPro" id="IPR013325">
    <property type="entry name" value="RNA_pol_sigma_r2"/>
</dbReference>
<comment type="caution">
    <text evidence="10">The sequence shown here is derived from an EMBL/GenBank/DDBJ whole genome shotgun (WGS) entry which is preliminary data.</text>
</comment>
<dbReference type="RefSeq" id="WP_285619314.1">
    <property type="nucleotide sequence ID" value="NZ_BSTJ01000002.1"/>
</dbReference>
<dbReference type="GO" id="GO:0006352">
    <property type="term" value="P:DNA-templated transcription initiation"/>
    <property type="evidence" value="ECO:0007669"/>
    <property type="project" value="InterPro"/>
</dbReference>
<dbReference type="NCBIfam" id="TIGR02937">
    <property type="entry name" value="sigma70-ECF"/>
    <property type="match status" value="1"/>
</dbReference>
<evidence type="ECO:0000256" key="7">
    <source>
        <dbReference type="SAM" id="MobiDB-lite"/>
    </source>
</evidence>
<feature type="domain" description="RNA polymerase sigma-70 region 2" evidence="8">
    <location>
        <begin position="30"/>
        <end position="95"/>
    </location>
</feature>
<dbReference type="GO" id="GO:0003677">
    <property type="term" value="F:DNA binding"/>
    <property type="evidence" value="ECO:0007669"/>
    <property type="project" value="UniProtKB-KW"/>
</dbReference>
<dbReference type="InterPro" id="IPR007630">
    <property type="entry name" value="RNA_pol_sigma70_r4"/>
</dbReference>
<dbReference type="InterPro" id="IPR039425">
    <property type="entry name" value="RNA_pol_sigma-70-like"/>
</dbReference>
<evidence type="ECO:0000256" key="4">
    <source>
        <dbReference type="ARBA" id="ARBA00023125"/>
    </source>
</evidence>
<dbReference type="InterPro" id="IPR036388">
    <property type="entry name" value="WH-like_DNA-bd_sf"/>
</dbReference>
<comment type="similarity">
    <text evidence="1 6">Belongs to the sigma-70 factor family. ECF subfamily.</text>
</comment>
<feature type="region of interest" description="Disordered" evidence="7">
    <location>
        <begin position="1"/>
        <end position="20"/>
    </location>
</feature>
<proteinExistence type="inferred from homology"/>
<keyword evidence="3 6" id="KW-0731">Sigma factor</keyword>
<keyword evidence="4 6" id="KW-0238">DNA-binding</keyword>
<evidence type="ECO:0000256" key="6">
    <source>
        <dbReference type="RuleBase" id="RU000716"/>
    </source>
</evidence>
<feature type="domain" description="RNA polymerase sigma-70 region 4" evidence="9">
    <location>
        <begin position="131"/>
        <end position="179"/>
    </location>
</feature>
<evidence type="ECO:0000256" key="2">
    <source>
        <dbReference type="ARBA" id="ARBA00023015"/>
    </source>
</evidence>
<evidence type="ECO:0000256" key="5">
    <source>
        <dbReference type="ARBA" id="ARBA00023163"/>
    </source>
</evidence>
<evidence type="ECO:0000256" key="3">
    <source>
        <dbReference type="ARBA" id="ARBA00023082"/>
    </source>
</evidence>
<dbReference type="AlphaFoldDB" id="A0A9W6RGS8"/>
<evidence type="ECO:0000313" key="11">
    <source>
        <dbReference type="Proteomes" id="UP001165135"/>
    </source>
</evidence>
<name>A0A9W6RGS8_9ACTN</name>
<dbReference type="InterPro" id="IPR000838">
    <property type="entry name" value="RNA_pol_sigma70_ECF_CS"/>
</dbReference>
<keyword evidence="5 6" id="KW-0804">Transcription</keyword>
<dbReference type="Gene3D" id="1.10.10.10">
    <property type="entry name" value="Winged helix-like DNA-binding domain superfamily/Winged helix DNA-binding domain"/>
    <property type="match status" value="1"/>
</dbReference>
<dbReference type="GO" id="GO:0016987">
    <property type="term" value="F:sigma factor activity"/>
    <property type="evidence" value="ECO:0007669"/>
    <property type="project" value="UniProtKB-KW"/>
</dbReference>
<dbReference type="Proteomes" id="UP001165135">
    <property type="component" value="Unassembled WGS sequence"/>
</dbReference>
<dbReference type="InterPro" id="IPR014284">
    <property type="entry name" value="RNA_pol_sigma-70_dom"/>
</dbReference>
<dbReference type="InterPro" id="IPR013324">
    <property type="entry name" value="RNA_pol_sigma_r3/r4-like"/>
</dbReference>
<dbReference type="Pfam" id="PF04542">
    <property type="entry name" value="Sigma70_r2"/>
    <property type="match status" value="1"/>
</dbReference>
<organism evidence="10 11">
    <name type="scientific">Actinoallomurus iriomotensis</name>
    <dbReference type="NCBI Taxonomy" id="478107"/>
    <lineage>
        <taxon>Bacteria</taxon>
        <taxon>Bacillati</taxon>
        <taxon>Actinomycetota</taxon>
        <taxon>Actinomycetes</taxon>
        <taxon>Streptosporangiales</taxon>
        <taxon>Thermomonosporaceae</taxon>
        <taxon>Actinoallomurus</taxon>
    </lineage>
</organism>
<reference evidence="10" key="1">
    <citation type="submission" date="2023-03" db="EMBL/GenBank/DDBJ databases">
        <title>Actinoallomurus iriomotensis NBRC 103681.</title>
        <authorList>
            <person name="Ichikawa N."/>
            <person name="Sato H."/>
            <person name="Tonouchi N."/>
        </authorList>
    </citation>
    <scope>NUCLEOTIDE SEQUENCE</scope>
    <source>
        <strain evidence="10">NBRC 103681</strain>
    </source>
</reference>
<dbReference type="Gene3D" id="1.10.1740.10">
    <property type="match status" value="1"/>
</dbReference>
<gene>
    <name evidence="10" type="ORF">Airi01_020490</name>
</gene>
<evidence type="ECO:0000313" key="10">
    <source>
        <dbReference type="EMBL" id="GLY73782.1"/>
    </source>
</evidence>
<dbReference type="CDD" id="cd06171">
    <property type="entry name" value="Sigma70_r4"/>
    <property type="match status" value="1"/>
</dbReference>
<sequence length="190" mass="20678">MPTDDATARGTTHGAGAPPARLDDATLAELYRLHAGFLMRTLVRITNGDRGKAEDIVQETLLRAWRNPGSLTRGPAEARPWLFTVARRIAIDHFRMVGARPQEISDEAPRGRVPTYDPYDSVLEACDIEAVLAKLPSHHRDVLVELHLKGRSVADAARALGVPAGTVKSRSHYAIRALRPMLEAAGVHAA</sequence>
<evidence type="ECO:0000256" key="1">
    <source>
        <dbReference type="ARBA" id="ARBA00010641"/>
    </source>
</evidence>
<dbReference type="PROSITE" id="PS01063">
    <property type="entry name" value="SIGMA70_ECF"/>
    <property type="match status" value="1"/>
</dbReference>
<accession>A0A9W6RGS8</accession>
<dbReference type="PANTHER" id="PTHR43133:SF52">
    <property type="entry name" value="ECF RNA POLYMERASE SIGMA FACTOR SIGL"/>
    <property type="match status" value="1"/>
</dbReference>
<keyword evidence="2 6" id="KW-0805">Transcription regulation</keyword>